<evidence type="ECO:0000313" key="5">
    <source>
        <dbReference type="EMBL" id="TQN04060.1"/>
    </source>
</evidence>
<gene>
    <name evidence="5" type="ORF">BDD18_2768</name>
</gene>
<organism evidence="5 6">
    <name type="scientific">Acidovorax temperans</name>
    <dbReference type="NCBI Taxonomy" id="80878"/>
    <lineage>
        <taxon>Bacteria</taxon>
        <taxon>Pseudomonadati</taxon>
        <taxon>Pseudomonadota</taxon>
        <taxon>Betaproteobacteria</taxon>
        <taxon>Burkholderiales</taxon>
        <taxon>Comamonadaceae</taxon>
        <taxon>Acidovorax</taxon>
    </lineage>
</organism>
<evidence type="ECO:0000313" key="6">
    <source>
        <dbReference type="Proteomes" id="UP000316993"/>
    </source>
</evidence>
<accession>A0A543LA11</accession>
<dbReference type="GO" id="GO:0016788">
    <property type="term" value="F:hydrolase activity, acting on ester bonds"/>
    <property type="evidence" value="ECO:0007669"/>
    <property type="project" value="InterPro"/>
</dbReference>
<dbReference type="InterPro" id="IPR014883">
    <property type="entry name" value="VRR_NUC"/>
</dbReference>
<evidence type="ECO:0000256" key="2">
    <source>
        <dbReference type="ARBA" id="ARBA00022722"/>
    </source>
</evidence>
<comment type="cofactor">
    <cofactor evidence="1">
        <name>Mg(2+)</name>
        <dbReference type="ChEBI" id="CHEBI:18420"/>
    </cofactor>
</comment>
<protein>
    <submittedName>
        <fullName evidence="5">VRR-NUC domain-containing protein</fullName>
    </submittedName>
</protein>
<dbReference type="Proteomes" id="UP000316993">
    <property type="component" value="Unassembled WGS sequence"/>
</dbReference>
<keyword evidence="3" id="KW-0378">Hydrolase</keyword>
<comment type="caution">
    <text evidence="5">The sequence shown here is derived from an EMBL/GenBank/DDBJ whole genome shotgun (WGS) entry which is preliminary data.</text>
</comment>
<sequence length="119" mass="13202">MNADLFGLEQQTPRANRRPEAAALVEVLKALRTHPAVAWCERMNTGAAKVEGRFIRFGFKGCPDVLGQLKDGRLLGVEVKAQAGRLRPEQALFLERIRCAGGVAFVARDCRDVREQLNN</sequence>
<keyword evidence="2" id="KW-0540">Nuclease</keyword>
<dbReference type="EMBL" id="VFPV01000002">
    <property type="protein sequence ID" value="TQN04060.1"/>
    <property type="molecule type" value="Genomic_DNA"/>
</dbReference>
<dbReference type="Gene3D" id="3.40.1350.10">
    <property type="match status" value="1"/>
</dbReference>
<name>A0A543LA11_9BURK</name>
<evidence type="ECO:0000256" key="3">
    <source>
        <dbReference type="ARBA" id="ARBA00022801"/>
    </source>
</evidence>
<feature type="domain" description="VRR-NUC" evidence="4">
    <location>
        <begin position="25"/>
        <end position="108"/>
    </location>
</feature>
<dbReference type="Pfam" id="PF08774">
    <property type="entry name" value="VRR_NUC"/>
    <property type="match status" value="1"/>
</dbReference>
<evidence type="ECO:0000259" key="4">
    <source>
        <dbReference type="Pfam" id="PF08774"/>
    </source>
</evidence>
<dbReference type="AlphaFoldDB" id="A0A543LA11"/>
<dbReference type="InterPro" id="IPR011856">
    <property type="entry name" value="tRNA_endonuc-like_dom_sf"/>
</dbReference>
<dbReference type="GO" id="GO:0004518">
    <property type="term" value="F:nuclease activity"/>
    <property type="evidence" value="ECO:0007669"/>
    <property type="project" value="UniProtKB-KW"/>
</dbReference>
<reference evidence="5 6" key="1">
    <citation type="submission" date="2019-06" db="EMBL/GenBank/DDBJ databases">
        <title>Genomic Encyclopedia of Archaeal and Bacterial Type Strains, Phase II (KMG-II): from individual species to whole genera.</title>
        <authorList>
            <person name="Goeker M."/>
        </authorList>
    </citation>
    <scope>NUCLEOTIDE SEQUENCE [LARGE SCALE GENOMIC DNA]</scope>
    <source>
        <strain evidence="5 6">DSM 7270</strain>
    </source>
</reference>
<dbReference type="RefSeq" id="WP_142083778.1">
    <property type="nucleotide sequence ID" value="NZ_VFPV01000002.1"/>
</dbReference>
<dbReference type="GO" id="GO:0003676">
    <property type="term" value="F:nucleic acid binding"/>
    <property type="evidence" value="ECO:0007669"/>
    <property type="project" value="InterPro"/>
</dbReference>
<evidence type="ECO:0000256" key="1">
    <source>
        <dbReference type="ARBA" id="ARBA00001946"/>
    </source>
</evidence>
<proteinExistence type="predicted"/>